<reference evidence="2" key="1">
    <citation type="submission" date="2023-03" db="EMBL/GenBank/DDBJ databases">
        <title>Massive genome expansion in bonnet fungi (Mycena s.s.) driven by repeated elements and novel gene families across ecological guilds.</title>
        <authorList>
            <consortium name="Lawrence Berkeley National Laboratory"/>
            <person name="Harder C.B."/>
            <person name="Miyauchi S."/>
            <person name="Viragh M."/>
            <person name="Kuo A."/>
            <person name="Thoen E."/>
            <person name="Andreopoulos B."/>
            <person name="Lu D."/>
            <person name="Skrede I."/>
            <person name="Drula E."/>
            <person name="Henrissat B."/>
            <person name="Morin E."/>
            <person name="Kohler A."/>
            <person name="Barry K."/>
            <person name="LaButti K."/>
            <person name="Morin E."/>
            <person name="Salamov A."/>
            <person name="Lipzen A."/>
            <person name="Mereny Z."/>
            <person name="Hegedus B."/>
            <person name="Baldrian P."/>
            <person name="Stursova M."/>
            <person name="Weitz H."/>
            <person name="Taylor A."/>
            <person name="Grigoriev I.V."/>
            <person name="Nagy L.G."/>
            <person name="Martin F."/>
            <person name="Kauserud H."/>
        </authorList>
    </citation>
    <scope>NUCLEOTIDE SEQUENCE</scope>
    <source>
        <strain evidence="2">CBHHK067</strain>
    </source>
</reference>
<evidence type="ECO:0008006" key="4">
    <source>
        <dbReference type="Google" id="ProtNLM"/>
    </source>
</evidence>
<evidence type="ECO:0000256" key="1">
    <source>
        <dbReference type="SAM" id="MobiDB-lite"/>
    </source>
</evidence>
<organism evidence="2 3">
    <name type="scientific">Mycena rosella</name>
    <name type="common">Pink bonnet</name>
    <name type="synonym">Agaricus rosellus</name>
    <dbReference type="NCBI Taxonomy" id="1033263"/>
    <lineage>
        <taxon>Eukaryota</taxon>
        <taxon>Fungi</taxon>
        <taxon>Dikarya</taxon>
        <taxon>Basidiomycota</taxon>
        <taxon>Agaricomycotina</taxon>
        <taxon>Agaricomycetes</taxon>
        <taxon>Agaricomycetidae</taxon>
        <taxon>Agaricales</taxon>
        <taxon>Marasmiineae</taxon>
        <taxon>Mycenaceae</taxon>
        <taxon>Mycena</taxon>
    </lineage>
</organism>
<evidence type="ECO:0000313" key="2">
    <source>
        <dbReference type="EMBL" id="KAJ7675347.1"/>
    </source>
</evidence>
<gene>
    <name evidence="2" type="ORF">B0H17DRAFT_1239095</name>
</gene>
<evidence type="ECO:0000313" key="3">
    <source>
        <dbReference type="Proteomes" id="UP001221757"/>
    </source>
</evidence>
<protein>
    <recommendedName>
        <fullName evidence="4">Serine protease</fullName>
    </recommendedName>
</protein>
<comment type="caution">
    <text evidence="2">The sequence shown here is derived from an EMBL/GenBank/DDBJ whole genome shotgun (WGS) entry which is preliminary data.</text>
</comment>
<keyword evidence="3" id="KW-1185">Reference proteome</keyword>
<dbReference type="InterPro" id="IPR009003">
    <property type="entry name" value="Peptidase_S1_PA"/>
</dbReference>
<name>A0AAD7D2A1_MYCRO</name>
<dbReference type="EMBL" id="JARKIE010000149">
    <property type="protein sequence ID" value="KAJ7675347.1"/>
    <property type="molecule type" value="Genomic_DNA"/>
</dbReference>
<proteinExistence type="predicted"/>
<dbReference type="SUPFAM" id="SSF50494">
    <property type="entry name" value="Trypsin-like serine proteases"/>
    <property type="match status" value="1"/>
</dbReference>
<dbReference type="AlphaFoldDB" id="A0AAD7D2A1"/>
<sequence>MTPWAEGTGGFFIAEGGDSNRVLLVTARHVISPQADNGLLQWKNSSQPRRNVIALSPTTFSSYIQSIEVRIDETVDNIQFQQDRVDGATTELSSTDDPALTTTHAALLTTAQDTLKDLRALEQQLRALHQQLLAEWSNPDDRIIGHVVYSPPISVGSSPEGFCEDWPLSRSIPTRLTLSSSYDQAAFKKLMYANPKNFPSFKYPLDDLLKLEGTIPEKEMTHPSQLDEDGEGCLVVIKRGLATGPVGRASGLFSFTRIYRGAAGSTPPPKTAKEWAVLAYNSKSQPFSRAGDSGSVVVDGRGRVGGLLTGGTSREENLACDISYATPVEFLFNRMKLLQAMHNYANFTEPWIAHPKSPQAHDSPPTSSSVYRPPVPDTTDTYTT</sequence>
<dbReference type="Proteomes" id="UP001221757">
    <property type="component" value="Unassembled WGS sequence"/>
</dbReference>
<feature type="region of interest" description="Disordered" evidence="1">
    <location>
        <begin position="355"/>
        <end position="384"/>
    </location>
</feature>
<accession>A0AAD7D2A1</accession>